<dbReference type="AlphaFoldDB" id="T1JS52"/>
<dbReference type="HOGENOM" id="CLU_141097_2_0_1"/>
<sequence>MFIMSHRQVLSLYKELLNLSKTWTPISVEETQAQREYIRDETRNLFRANKNLSDDNLIKEKIESTKKRIEIAKHYGVAYERQAYYPTGYNIKTGKILPR</sequence>
<dbReference type="InterPro" id="IPR045294">
    <property type="entry name" value="Complex1_LYR_LYRM1"/>
</dbReference>
<evidence type="ECO:0000313" key="4">
    <source>
        <dbReference type="Proteomes" id="UP000015104"/>
    </source>
</evidence>
<organism evidence="3 4">
    <name type="scientific">Tetranychus urticae</name>
    <name type="common">Two-spotted spider mite</name>
    <dbReference type="NCBI Taxonomy" id="32264"/>
    <lineage>
        <taxon>Eukaryota</taxon>
        <taxon>Metazoa</taxon>
        <taxon>Ecdysozoa</taxon>
        <taxon>Arthropoda</taxon>
        <taxon>Chelicerata</taxon>
        <taxon>Arachnida</taxon>
        <taxon>Acari</taxon>
        <taxon>Acariformes</taxon>
        <taxon>Trombidiformes</taxon>
        <taxon>Prostigmata</taxon>
        <taxon>Eleutherengona</taxon>
        <taxon>Raphignathae</taxon>
        <taxon>Tetranychoidea</taxon>
        <taxon>Tetranychidae</taxon>
        <taxon>Tetranychus</taxon>
    </lineage>
</organism>
<reference evidence="4" key="1">
    <citation type="submission" date="2011-08" db="EMBL/GenBank/DDBJ databases">
        <authorList>
            <person name="Rombauts S."/>
        </authorList>
    </citation>
    <scope>NUCLEOTIDE SEQUENCE</scope>
    <source>
        <strain evidence="4">London</strain>
    </source>
</reference>
<keyword evidence="4" id="KW-1185">Reference proteome</keyword>
<accession>T1JS52</accession>
<dbReference type="PANTHER" id="PTHR14273">
    <property type="entry name" value="LYR MOTIF-CONTAINING PROTEIN 1"/>
    <property type="match status" value="1"/>
</dbReference>
<dbReference type="EMBL" id="CAEY01000458">
    <property type="status" value="NOT_ANNOTATED_CDS"/>
    <property type="molecule type" value="Genomic_DNA"/>
</dbReference>
<comment type="similarity">
    <text evidence="1">Belongs to the complex I LYR family.</text>
</comment>
<dbReference type="GO" id="GO:0005739">
    <property type="term" value="C:mitochondrion"/>
    <property type="evidence" value="ECO:0007669"/>
    <property type="project" value="TreeGrafter"/>
</dbReference>
<evidence type="ECO:0000256" key="1">
    <source>
        <dbReference type="ARBA" id="ARBA00009508"/>
    </source>
</evidence>
<dbReference type="PANTHER" id="PTHR14273:SF0">
    <property type="entry name" value="LYR MOTIF-CONTAINING PROTEIN 1"/>
    <property type="match status" value="1"/>
</dbReference>
<dbReference type="eggNOG" id="ENOG502S1SM">
    <property type="taxonomic scope" value="Eukaryota"/>
</dbReference>
<dbReference type="Proteomes" id="UP000015104">
    <property type="component" value="Unassembled WGS sequence"/>
</dbReference>
<evidence type="ECO:0000259" key="2">
    <source>
        <dbReference type="Pfam" id="PF05347"/>
    </source>
</evidence>
<name>T1JS52_TETUR</name>
<dbReference type="InterPro" id="IPR040330">
    <property type="entry name" value="LYRM1"/>
</dbReference>
<dbReference type="Pfam" id="PF05347">
    <property type="entry name" value="Complex1_LYR"/>
    <property type="match status" value="1"/>
</dbReference>
<dbReference type="InterPro" id="IPR008011">
    <property type="entry name" value="Complex1_LYR_dom"/>
</dbReference>
<feature type="domain" description="Complex 1 LYR protein" evidence="2">
    <location>
        <begin position="7"/>
        <end position="70"/>
    </location>
</feature>
<evidence type="ECO:0000313" key="3">
    <source>
        <dbReference type="EnsemblMetazoa" id="tetur01g09280.1"/>
    </source>
</evidence>
<dbReference type="CDD" id="cd20261">
    <property type="entry name" value="Complex1_LYR_LYRM1"/>
    <property type="match status" value="1"/>
</dbReference>
<protein>
    <recommendedName>
        <fullName evidence="2">Complex 1 LYR protein domain-containing protein</fullName>
    </recommendedName>
</protein>
<proteinExistence type="inferred from homology"/>
<dbReference type="STRING" id="32264.T1JS52"/>
<dbReference type="EnsemblMetazoa" id="tetur01g09280.1">
    <property type="protein sequence ID" value="tetur01g09280.1"/>
    <property type="gene ID" value="tetur01g09280"/>
</dbReference>
<reference evidence="3" key="2">
    <citation type="submission" date="2015-06" db="UniProtKB">
        <authorList>
            <consortium name="EnsemblMetazoa"/>
        </authorList>
    </citation>
    <scope>IDENTIFICATION</scope>
</reference>